<evidence type="ECO:0000313" key="2">
    <source>
        <dbReference type="Proteomes" id="UP000179164"/>
    </source>
</evidence>
<name>A0A1G2B529_9BACT</name>
<sequence>MNKKYVLAISAGLVILLVALGASFWYRNETTDSKNANTINSSNEKEFNSQELGVGFRYPSSYVLYSETSNLPESNLANIYIDSENREYTVSINLYDFPNSVSIDDFIIEQKENNNILLPELVSGESLDPFVRSERVLNGKSFVIFTSKQTGDRSYFLSEQGHLVMIQEQGVRDDRETVLDAVASSFEFK</sequence>
<proteinExistence type="predicted"/>
<dbReference type="Proteomes" id="UP000179164">
    <property type="component" value="Unassembled WGS sequence"/>
</dbReference>
<organism evidence="1 2">
    <name type="scientific">Candidatus Kerfeldbacteria bacterium RIFCSPLOWO2_01_FULL_48_11</name>
    <dbReference type="NCBI Taxonomy" id="1798543"/>
    <lineage>
        <taxon>Bacteria</taxon>
        <taxon>Candidatus Kerfeldiibacteriota</taxon>
    </lineage>
</organism>
<dbReference type="EMBL" id="MHKE01000009">
    <property type="protein sequence ID" value="OGY84293.1"/>
    <property type="molecule type" value="Genomic_DNA"/>
</dbReference>
<evidence type="ECO:0000313" key="1">
    <source>
        <dbReference type="EMBL" id="OGY84293.1"/>
    </source>
</evidence>
<protein>
    <recommendedName>
        <fullName evidence="3">DUF4367 domain-containing protein</fullName>
    </recommendedName>
</protein>
<dbReference type="AlphaFoldDB" id="A0A1G2B529"/>
<evidence type="ECO:0008006" key="3">
    <source>
        <dbReference type="Google" id="ProtNLM"/>
    </source>
</evidence>
<comment type="caution">
    <text evidence="1">The sequence shown here is derived from an EMBL/GenBank/DDBJ whole genome shotgun (WGS) entry which is preliminary data.</text>
</comment>
<reference evidence="1 2" key="1">
    <citation type="journal article" date="2016" name="Nat. Commun.">
        <title>Thousands of microbial genomes shed light on interconnected biogeochemical processes in an aquifer system.</title>
        <authorList>
            <person name="Anantharaman K."/>
            <person name="Brown C.T."/>
            <person name="Hug L.A."/>
            <person name="Sharon I."/>
            <person name="Castelle C.J."/>
            <person name="Probst A.J."/>
            <person name="Thomas B.C."/>
            <person name="Singh A."/>
            <person name="Wilkins M.J."/>
            <person name="Karaoz U."/>
            <person name="Brodie E.L."/>
            <person name="Williams K.H."/>
            <person name="Hubbard S.S."/>
            <person name="Banfield J.F."/>
        </authorList>
    </citation>
    <scope>NUCLEOTIDE SEQUENCE [LARGE SCALE GENOMIC DNA]</scope>
</reference>
<gene>
    <name evidence="1" type="ORF">A2898_03120</name>
</gene>
<accession>A0A1G2B529</accession>